<dbReference type="SUPFAM" id="SSF48452">
    <property type="entry name" value="TPR-like"/>
    <property type="match status" value="1"/>
</dbReference>
<reference evidence="3 4" key="1">
    <citation type="submission" date="2018-11" db="EMBL/GenBank/DDBJ databases">
        <title>Genomic Encyclopedia of Type Strains, Phase IV (KMG-IV): sequencing the most valuable type-strain genomes for metagenomic binning, comparative biology and taxonomic classification.</title>
        <authorList>
            <person name="Goeker M."/>
        </authorList>
    </citation>
    <scope>NUCLEOTIDE SEQUENCE [LARGE SCALE GENOMIC DNA]</scope>
    <source>
        <strain evidence="3 4">DSM 5900</strain>
    </source>
</reference>
<comment type="caution">
    <text evidence="3">The sequence shown here is derived from an EMBL/GenBank/DDBJ whole genome shotgun (WGS) entry which is preliminary data.</text>
</comment>
<dbReference type="Proteomes" id="UP000278222">
    <property type="component" value="Unassembled WGS sequence"/>
</dbReference>
<dbReference type="EMBL" id="RJKX01000014">
    <property type="protein sequence ID" value="ROP91367.1"/>
    <property type="molecule type" value="Genomic_DNA"/>
</dbReference>
<evidence type="ECO:0000256" key="2">
    <source>
        <dbReference type="SAM" id="SignalP"/>
    </source>
</evidence>
<keyword evidence="1" id="KW-0802">TPR repeat</keyword>
<evidence type="ECO:0000313" key="3">
    <source>
        <dbReference type="EMBL" id="ROP91367.1"/>
    </source>
</evidence>
<keyword evidence="2" id="KW-0732">Signal</keyword>
<evidence type="ECO:0000256" key="1">
    <source>
        <dbReference type="PROSITE-ProRule" id="PRU00339"/>
    </source>
</evidence>
<dbReference type="RefSeq" id="WP_123691184.1">
    <property type="nucleotide sequence ID" value="NZ_AP019700.1"/>
</dbReference>
<dbReference type="InterPro" id="IPR019734">
    <property type="entry name" value="TPR_rpt"/>
</dbReference>
<proteinExistence type="predicted"/>
<feature type="repeat" description="TPR" evidence="1">
    <location>
        <begin position="129"/>
        <end position="162"/>
    </location>
</feature>
<dbReference type="Gene3D" id="1.25.40.10">
    <property type="entry name" value="Tetratricopeptide repeat domain"/>
    <property type="match status" value="1"/>
</dbReference>
<sequence>MRCIPALALLVLALAPPAAADQTDPRLPGLFARLEAPAAADAKAVEATIWQLWAITDVEEAIIPYRRGVAALEEARLEDALALFVDVTDKAPEFAEGWNKRATVLFHLGRYRESATAVARTLALEPRHFGAWAGLGLIRQAEGRDGEALAAFERGLAVNPHMPGVAAATRDLGRRLRGRAI</sequence>
<keyword evidence="4" id="KW-1185">Reference proteome</keyword>
<evidence type="ECO:0000313" key="4">
    <source>
        <dbReference type="Proteomes" id="UP000278222"/>
    </source>
</evidence>
<dbReference type="InterPro" id="IPR011990">
    <property type="entry name" value="TPR-like_helical_dom_sf"/>
</dbReference>
<dbReference type="Pfam" id="PF13432">
    <property type="entry name" value="TPR_16"/>
    <property type="match status" value="1"/>
</dbReference>
<dbReference type="PROSITE" id="PS50005">
    <property type="entry name" value="TPR"/>
    <property type="match status" value="1"/>
</dbReference>
<protein>
    <submittedName>
        <fullName evidence="3">Tetratricopeptide repeat protein</fullName>
    </submittedName>
</protein>
<organism evidence="3 4">
    <name type="scientific">Stella humosa</name>
    <dbReference type="NCBI Taxonomy" id="94"/>
    <lineage>
        <taxon>Bacteria</taxon>
        <taxon>Pseudomonadati</taxon>
        <taxon>Pseudomonadota</taxon>
        <taxon>Alphaproteobacteria</taxon>
        <taxon>Rhodospirillales</taxon>
        <taxon>Stellaceae</taxon>
        <taxon>Stella</taxon>
    </lineage>
</organism>
<dbReference type="OrthoDB" id="9815010at2"/>
<dbReference type="SMART" id="SM00028">
    <property type="entry name" value="TPR"/>
    <property type="match status" value="3"/>
</dbReference>
<feature type="signal peptide" evidence="2">
    <location>
        <begin position="1"/>
        <end position="20"/>
    </location>
</feature>
<feature type="chain" id="PRO_5018137251" evidence="2">
    <location>
        <begin position="21"/>
        <end position="181"/>
    </location>
</feature>
<name>A0A3N1LIK9_9PROT</name>
<dbReference type="AlphaFoldDB" id="A0A3N1LIK9"/>
<accession>A0A3N1LIK9</accession>
<gene>
    <name evidence="3" type="ORF">EDC65_3234</name>
</gene>